<sequence length="144" mass="15569">MIEELAVVSAIGHDGVRVIAARNSACAQCASKSNCATGVLSEWREGKTVEIDVDNPDAILVSPGQQVMIGLEEGSLMRASLLLYLLPLALLILGALVGSGFAWPEWQQVLLSLGLMMIGFIMARRWSSGRMTGKRYQPVLLRTL</sequence>
<comment type="caution">
    <text evidence="2">The sequence shown here is derived from an EMBL/GenBank/DDBJ whole genome shotgun (WGS) entry which is preliminary data.</text>
</comment>
<keyword evidence="1" id="KW-0812">Transmembrane</keyword>
<evidence type="ECO:0000313" key="3">
    <source>
        <dbReference type="Proteomes" id="UP000755551"/>
    </source>
</evidence>
<protein>
    <submittedName>
        <fullName evidence="2">SoxR reducing system RseC family protein</fullName>
    </submittedName>
</protein>
<dbReference type="EMBL" id="JAHQZT010000009">
    <property type="protein sequence ID" value="MBV0933547.1"/>
    <property type="molecule type" value="Genomic_DNA"/>
</dbReference>
<dbReference type="Proteomes" id="UP000755551">
    <property type="component" value="Unassembled WGS sequence"/>
</dbReference>
<organism evidence="2 3">
    <name type="scientific">Marinobacterium weihaiense</name>
    <dbReference type="NCBI Taxonomy" id="2851016"/>
    <lineage>
        <taxon>Bacteria</taxon>
        <taxon>Pseudomonadati</taxon>
        <taxon>Pseudomonadota</taxon>
        <taxon>Gammaproteobacteria</taxon>
        <taxon>Oceanospirillales</taxon>
        <taxon>Oceanospirillaceae</taxon>
        <taxon>Marinobacterium</taxon>
    </lineage>
</organism>
<accession>A0ABS6MB60</accession>
<keyword evidence="1" id="KW-0472">Membrane</keyword>
<keyword evidence="3" id="KW-1185">Reference proteome</keyword>
<dbReference type="InterPro" id="IPR026268">
    <property type="entry name" value="RseC"/>
</dbReference>
<evidence type="ECO:0000313" key="2">
    <source>
        <dbReference type="EMBL" id="MBV0933547.1"/>
    </source>
</evidence>
<evidence type="ECO:0000256" key="1">
    <source>
        <dbReference type="SAM" id="Phobius"/>
    </source>
</evidence>
<dbReference type="Pfam" id="PF04246">
    <property type="entry name" value="RseC_MucC"/>
    <property type="match status" value="1"/>
</dbReference>
<dbReference type="PIRSF" id="PIRSF004923">
    <property type="entry name" value="RseC"/>
    <property type="match status" value="1"/>
</dbReference>
<dbReference type="RefSeq" id="WP_217334961.1">
    <property type="nucleotide sequence ID" value="NZ_JAHQZT010000009.1"/>
</dbReference>
<feature type="transmembrane region" description="Helical" evidence="1">
    <location>
        <begin position="109"/>
        <end position="127"/>
    </location>
</feature>
<feature type="transmembrane region" description="Helical" evidence="1">
    <location>
        <begin position="81"/>
        <end position="103"/>
    </location>
</feature>
<name>A0ABS6MB60_9GAMM</name>
<gene>
    <name evidence="2" type="ORF">KTN04_09375</name>
</gene>
<reference evidence="2 3" key="1">
    <citation type="submission" date="2021-06" db="EMBL/GenBank/DDBJ databases">
        <title>Bacterium isolated from marine sediment.</title>
        <authorList>
            <person name="Zhu K.-L."/>
            <person name="Du Z.-J."/>
            <person name="Liang Q.-Y."/>
        </authorList>
    </citation>
    <scope>NUCLEOTIDE SEQUENCE [LARGE SCALE GENOMIC DNA]</scope>
    <source>
        <strain evidence="2 3">A346</strain>
    </source>
</reference>
<dbReference type="PANTHER" id="PTHR35867:SF1">
    <property type="entry name" value="PROTEIN RSEC"/>
    <property type="match status" value="1"/>
</dbReference>
<keyword evidence="1" id="KW-1133">Transmembrane helix</keyword>
<dbReference type="PANTHER" id="PTHR35867">
    <property type="entry name" value="PROTEIN RSEC"/>
    <property type="match status" value="1"/>
</dbReference>
<proteinExistence type="predicted"/>
<dbReference type="InterPro" id="IPR007359">
    <property type="entry name" value="SigmaE_reg_RseC_MucC"/>
</dbReference>